<name>A0ABY2NWQ7_9LEPT</name>
<keyword evidence="1" id="KW-0813">Transport</keyword>
<evidence type="ECO:0000256" key="4">
    <source>
        <dbReference type="ARBA" id="ARBA00023004"/>
    </source>
</evidence>
<feature type="region of interest" description="Disordered" evidence="5">
    <location>
        <begin position="153"/>
        <end position="175"/>
    </location>
</feature>
<evidence type="ECO:0000313" key="6">
    <source>
        <dbReference type="EMBL" id="TGM72898.1"/>
    </source>
</evidence>
<accession>A0ABY2NWQ7</accession>
<protein>
    <submittedName>
        <fullName evidence="6">Globin</fullName>
    </submittedName>
</protein>
<dbReference type="Proteomes" id="UP000297940">
    <property type="component" value="Unassembled WGS sequence"/>
</dbReference>
<gene>
    <name evidence="6" type="ORF">EHR01_16875</name>
</gene>
<evidence type="ECO:0000256" key="1">
    <source>
        <dbReference type="ARBA" id="ARBA00022448"/>
    </source>
</evidence>
<proteinExistence type="predicted"/>
<dbReference type="InterPro" id="IPR012292">
    <property type="entry name" value="Globin/Proto"/>
</dbReference>
<dbReference type="Pfam" id="PF01152">
    <property type="entry name" value="Bac_globin"/>
    <property type="match status" value="1"/>
</dbReference>
<evidence type="ECO:0000256" key="3">
    <source>
        <dbReference type="ARBA" id="ARBA00022723"/>
    </source>
</evidence>
<dbReference type="CDD" id="cd14775">
    <property type="entry name" value="TrHb2_O-like"/>
    <property type="match status" value="1"/>
</dbReference>
<dbReference type="Gene3D" id="1.10.490.10">
    <property type="entry name" value="Globins"/>
    <property type="match status" value="1"/>
</dbReference>
<dbReference type="SUPFAM" id="SSF46458">
    <property type="entry name" value="Globin-like"/>
    <property type="match status" value="1"/>
</dbReference>
<organism evidence="6 7">
    <name type="scientific">Leptospira mtsangambouensis</name>
    <dbReference type="NCBI Taxonomy" id="2484912"/>
    <lineage>
        <taxon>Bacteria</taxon>
        <taxon>Pseudomonadati</taxon>
        <taxon>Spirochaetota</taxon>
        <taxon>Spirochaetia</taxon>
        <taxon>Leptospirales</taxon>
        <taxon>Leptospiraceae</taxon>
        <taxon>Leptospira</taxon>
    </lineage>
</organism>
<dbReference type="InterPro" id="IPR001486">
    <property type="entry name" value="Hemoglobin_trunc"/>
</dbReference>
<dbReference type="InterPro" id="IPR009050">
    <property type="entry name" value="Globin-like_sf"/>
</dbReference>
<keyword evidence="3" id="KW-0479">Metal-binding</keyword>
<evidence type="ECO:0000256" key="5">
    <source>
        <dbReference type="SAM" id="MobiDB-lite"/>
    </source>
</evidence>
<evidence type="ECO:0000256" key="2">
    <source>
        <dbReference type="ARBA" id="ARBA00022617"/>
    </source>
</evidence>
<sequence length="175" mass="19942">MANDQKEPTLSENTSIKKNIPTLFEWVGDMATFEMLFGKFYEKVLKDDLLGDVFKNMSPEHVQHVSHFVAEVFGGEKLYTDLDKGSHSNMIGHHIGKMLTEEKRQRWVHLLLQTADEVGLKNDPEFRSAFVGYIEWGTRLAVINSQLTENPMATSEPMPKWGWGETGGPYLPNQN</sequence>
<dbReference type="EMBL" id="RQHK01000017">
    <property type="protein sequence ID" value="TGM72898.1"/>
    <property type="molecule type" value="Genomic_DNA"/>
</dbReference>
<keyword evidence="4" id="KW-0408">Iron</keyword>
<comment type="caution">
    <text evidence="6">The sequence shown here is derived from an EMBL/GenBank/DDBJ whole genome shotgun (WGS) entry which is preliminary data.</text>
</comment>
<evidence type="ECO:0000313" key="7">
    <source>
        <dbReference type="Proteomes" id="UP000297940"/>
    </source>
</evidence>
<keyword evidence="2" id="KW-0349">Heme</keyword>
<reference evidence="7" key="1">
    <citation type="journal article" date="2019" name="PLoS Negl. Trop. Dis.">
        <title>Revisiting the worldwide diversity of Leptospira species in the environment.</title>
        <authorList>
            <person name="Vincent A.T."/>
            <person name="Schiettekatte O."/>
            <person name="Bourhy P."/>
            <person name="Veyrier F.J."/>
            <person name="Picardeau M."/>
        </authorList>
    </citation>
    <scope>NUCLEOTIDE SEQUENCE [LARGE SCALE GENOMIC DNA]</scope>
    <source>
        <strain evidence="7">201601298</strain>
    </source>
</reference>
<keyword evidence="7" id="KW-1185">Reference proteome</keyword>